<organism evidence="2 3">
    <name type="scientific">Pseudoxanthomonas gei</name>
    <dbReference type="NCBI Taxonomy" id="1383030"/>
    <lineage>
        <taxon>Bacteria</taxon>
        <taxon>Pseudomonadati</taxon>
        <taxon>Pseudomonadota</taxon>
        <taxon>Gammaproteobacteria</taxon>
        <taxon>Lysobacterales</taxon>
        <taxon>Lysobacteraceae</taxon>
        <taxon>Pseudoxanthomonas</taxon>
    </lineage>
</organism>
<dbReference type="Pfam" id="PF11218">
    <property type="entry name" value="DUF3011"/>
    <property type="match status" value="1"/>
</dbReference>
<keyword evidence="1" id="KW-0732">Signal</keyword>
<evidence type="ECO:0000313" key="3">
    <source>
        <dbReference type="Proteomes" id="UP001429354"/>
    </source>
</evidence>
<evidence type="ECO:0000256" key="1">
    <source>
        <dbReference type="SAM" id="SignalP"/>
    </source>
</evidence>
<sequence>MKVLGKNCAAGLVLAVAINASLSAAPAVQDGMRFRCEAERSQQHYCSVDTRNGITLVKQLSGTPCLQGRNWDYDRHGVWVSHRCRAEFISGTLPPEPQPTRATTVRCESRANRIQHCAADTRKGVRLTRLLSSSDCVENRDWGSDGEGIWTANGCRAEFALEGDAESGSGRDPAAVPHRLTCQSIAQQRQHCAAAASKGVDLIRHLSKTRCVEGANWGWNPTGVWVDNGCRAEFRVR</sequence>
<reference evidence="2 3" key="1">
    <citation type="submission" date="2018-07" db="EMBL/GenBank/DDBJ databases">
        <title>Whole genome Sequencing of Pseudoxanthomonas gei KCTC 32298 (T).</title>
        <authorList>
            <person name="Kumar S."/>
            <person name="Bansal K."/>
            <person name="Kaur A."/>
            <person name="Patil P."/>
            <person name="Sharma S."/>
            <person name="Patil P.B."/>
        </authorList>
    </citation>
    <scope>NUCLEOTIDE SEQUENCE [LARGE SCALE GENOMIC DNA]</scope>
    <source>
        <strain evidence="2 3">KCTC 32298</strain>
    </source>
</reference>
<name>A0ABX0A6U1_9GAMM</name>
<dbReference type="RefSeq" id="WP_162347822.1">
    <property type="nucleotide sequence ID" value="NZ_QOVG01000001.1"/>
</dbReference>
<gene>
    <name evidence="2" type="ORF">DT603_00095</name>
</gene>
<keyword evidence="3" id="KW-1185">Reference proteome</keyword>
<protein>
    <submittedName>
        <fullName evidence="2">DUF3011 domain-containing protein</fullName>
    </submittedName>
</protein>
<evidence type="ECO:0000313" key="2">
    <source>
        <dbReference type="EMBL" id="NDK37244.1"/>
    </source>
</evidence>
<dbReference type="InterPro" id="IPR021381">
    <property type="entry name" value="DUF3011"/>
</dbReference>
<dbReference type="EMBL" id="QOVG01000001">
    <property type="protein sequence ID" value="NDK37244.1"/>
    <property type="molecule type" value="Genomic_DNA"/>
</dbReference>
<dbReference type="Proteomes" id="UP001429354">
    <property type="component" value="Unassembled WGS sequence"/>
</dbReference>
<accession>A0ABX0A6U1</accession>
<comment type="caution">
    <text evidence="2">The sequence shown here is derived from an EMBL/GenBank/DDBJ whole genome shotgun (WGS) entry which is preliminary data.</text>
</comment>
<proteinExistence type="predicted"/>
<feature type="signal peptide" evidence="1">
    <location>
        <begin position="1"/>
        <end position="24"/>
    </location>
</feature>
<feature type="chain" id="PRO_5045696142" evidence="1">
    <location>
        <begin position="25"/>
        <end position="237"/>
    </location>
</feature>